<keyword evidence="4 6" id="KW-1133">Transmembrane helix</keyword>
<protein>
    <submittedName>
        <fullName evidence="8">MFS transporter</fullName>
    </submittedName>
</protein>
<evidence type="ECO:0000256" key="6">
    <source>
        <dbReference type="SAM" id="Phobius"/>
    </source>
</evidence>
<evidence type="ECO:0000256" key="5">
    <source>
        <dbReference type="ARBA" id="ARBA00023136"/>
    </source>
</evidence>
<feature type="transmembrane region" description="Helical" evidence="6">
    <location>
        <begin position="106"/>
        <end position="131"/>
    </location>
</feature>
<evidence type="ECO:0000313" key="9">
    <source>
        <dbReference type="Proteomes" id="UP000309174"/>
    </source>
</evidence>
<gene>
    <name evidence="8" type="ORF">ETD83_12380</name>
</gene>
<dbReference type="AlphaFoldDB" id="A0A5C4JE22"/>
<evidence type="ECO:0000256" key="2">
    <source>
        <dbReference type="ARBA" id="ARBA00022475"/>
    </source>
</evidence>
<feature type="transmembrane region" description="Helical" evidence="6">
    <location>
        <begin position="54"/>
        <end position="74"/>
    </location>
</feature>
<keyword evidence="5 6" id="KW-0472">Membrane</keyword>
<dbReference type="InterPro" id="IPR011701">
    <property type="entry name" value="MFS"/>
</dbReference>
<keyword evidence="3 6" id="KW-0812">Transmembrane</keyword>
<feature type="transmembrane region" description="Helical" evidence="6">
    <location>
        <begin position="277"/>
        <end position="297"/>
    </location>
</feature>
<feature type="domain" description="Major facilitator superfamily (MFS) profile" evidence="7">
    <location>
        <begin position="15"/>
        <end position="394"/>
    </location>
</feature>
<name>A0A5C4JE22_9ACTN</name>
<evidence type="ECO:0000256" key="4">
    <source>
        <dbReference type="ARBA" id="ARBA00022989"/>
    </source>
</evidence>
<evidence type="ECO:0000256" key="1">
    <source>
        <dbReference type="ARBA" id="ARBA00004651"/>
    </source>
</evidence>
<dbReference type="Gene3D" id="1.20.1250.20">
    <property type="entry name" value="MFS general substrate transporter like domains"/>
    <property type="match status" value="1"/>
</dbReference>
<evidence type="ECO:0000259" key="7">
    <source>
        <dbReference type="PROSITE" id="PS50850"/>
    </source>
</evidence>
<feature type="transmembrane region" description="Helical" evidence="6">
    <location>
        <begin position="370"/>
        <end position="390"/>
    </location>
</feature>
<reference evidence="8 9" key="1">
    <citation type="submission" date="2019-05" db="EMBL/GenBank/DDBJ databases">
        <title>Draft genome sequence of Actinomadura sp. 14C53.</title>
        <authorList>
            <person name="Saricaoglu S."/>
            <person name="Isik K."/>
        </authorList>
    </citation>
    <scope>NUCLEOTIDE SEQUENCE [LARGE SCALE GENOMIC DNA]</scope>
    <source>
        <strain evidence="8 9">14C53</strain>
    </source>
</reference>
<dbReference type="InterPro" id="IPR020846">
    <property type="entry name" value="MFS_dom"/>
</dbReference>
<dbReference type="GO" id="GO:0022857">
    <property type="term" value="F:transmembrane transporter activity"/>
    <property type="evidence" value="ECO:0007669"/>
    <property type="project" value="InterPro"/>
</dbReference>
<dbReference type="GO" id="GO:0005886">
    <property type="term" value="C:plasma membrane"/>
    <property type="evidence" value="ECO:0007669"/>
    <property type="project" value="UniProtKB-SubCell"/>
</dbReference>
<dbReference type="InterPro" id="IPR050189">
    <property type="entry name" value="MFS_Efflux_Transporters"/>
</dbReference>
<feature type="transmembrane region" description="Helical" evidence="6">
    <location>
        <begin position="210"/>
        <end position="228"/>
    </location>
</feature>
<dbReference type="PROSITE" id="PS50850">
    <property type="entry name" value="MFS"/>
    <property type="match status" value="1"/>
</dbReference>
<keyword evidence="9" id="KW-1185">Reference proteome</keyword>
<dbReference type="Proteomes" id="UP000309174">
    <property type="component" value="Unassembled WGS sequence"/>
</dbReference>
<dbReference type="OrthoDB" id="3697899at2"/>
<evidence type="ECO:0000256" key="3">
    <source>
        <dbReference type="ARBA" id="ARBA00022692"/>
    </source>
</evidence>
<sequence length="413" mass="41053">MAMPIFRRPSGGGLRLAALALTAFTLQTDDFVIVGVLPSIARGLSVTETAAGQLVTAFSVICAVVAPVAAVATASWPRRRLLAGGMLLFCAANLAVPLATSYPALMALRVLAALAAAVVLPTVFAVTAALAPPGRQGRDLATVMAGLTGAVVAGVPAGTWIGAAFGWQATFVANGLLGVAALAFLLAALPDVAPPPAAGLAERLRPLARPTLLFVLLAAVVAVLGNLLFQTYLGPFLADVAGVDSTGLGWLLLLAGAAGIAGARLSGTLVDRIGPAWTFALAVTVFTTAMACLALSWTLRPAHVALVALPLVVWSAAAWAVPPPVQARALAFAGAQAGPQALALVSSAVYLGASLGAGLGGWLLGVIGSGSLPVAAAACAIAALALFALAGRAAPAPDTVPGRTEAETQRTTI</sequence>
<comment type="caution">
    <text evidence="8">The sequence shown here is derived from an EMBL/GenBank/DDBJ whole genome shotgun (WGS) entry which is preliminary data.</text>
</comment>
<comment type="subcellular location">
    <subcellularLocation>
        <location evidence="1">Cell membrane</location>
        <topology evidence="1">Multi-pass membrane protein</topology>
    </subcellularLocation>
</comment>
<feature type="transmembrane region" description="Helical" evidence="6">
    <location>
        <begin position="143"/>
        <end position="165"/>
    </location>
</feature>
<feature type="transmembrane region" description="Helical" evidence="6">
    <location>
        <begin position="248"/>
        <end position="265"/>
    </location>
</feature>
<proteinExistence type="predicted"/>
<dbReference type="PANTHER" id="PTHR43124">
    <property type="entry name" value="PURINE EFFLUX PUMP PBUE"/>
    <property type="match status" value="1"/>
</dbReference>
<feature type="transmembrane region" description="Helical" evidence="6">
    <location>
        <begin position="303"/>
        <end position="321"/>
    </location>
</feature>
<dbReference type="InterPro" id="IPR036259">
    <property type="entry name" value="MFS_trans_sf"/>
</dbReference>
<accession>A0A5C4JE22</accession>
<dbReference type="Pfam" id="PF07690">
    <property type="entry name" value="MFS_1"/>
    <property type="match status" value="1"/>
</dbReference>
<organism evidence="8 9">
    <name type="scientific">Actinomadura soli</name>
    <dbReference type="NCBI Taxonomy" id="2508997"/>
    <lineage>
        <taxon>Bacteria</taxon>
        <taxon>Bacillati</taxon>
        <taxon>Actinomycetota</taxon>
        <taxon>Actinomycetes</taxon>
        <taxon>Streptosporangiales</taxon>
        <taxon>Thermomonosporaceae</taxon>
        <taxon>Actinomadura</taxon>
    </lineage>
</organism>
<feature type="transmembrane region" description="Helical" evidence="6">
    <location>
        <begin position="171"/>
        <end position="189"/>
    </location>
</feature>
<dbReference type="SUPFAM" id="SSF103473">
    <property type="entry name" value="MFS general substrate transporter"/>
    <property type="match status" value="1"/>
</dbReference>
<evidence type="ECO:0000313" key="8">
    <source>
        <dbReference type="EMBL" id="TMR02417.1"/>
    </source>
</evidence>
<feature type="transmembrane region" description="Helical" evidence="6">
    <location>
        <begin position="81"/>
        <end position="100"/>
    </location>
</feature>
<feature type="transmembrane region" description="Helical" evidence="6">
    <location>
        <begin position="341"/>
        <end position="364"/>
    </location>
</feature>
<keyword evidence="2" id="KW-1003">Cell membrane</keyword>
<dbReference type="EMBL" id="VCKW01000050">
    <property type="protein sequence ID" value="TMR02417.1"/>
    <property type="molecule type" value="Genomic_DNA"/>
</dbReference>
<dbReference type="PANTHER" id="PTHR43124:SF10">
    <property type="entry name" value="PURINE EFFLUX PUMP PBUE"/>
    <property type="match status" value="1"/>
</dbReference>